<dbReference type="InterPro" id="IPR008274">
    <property type="entry name" value="AldOxase/xan_DH_MoCoBD1"/>
</dbReference>
<dbReference type="Gene3D" id="3.90.1170.50">
    <property type="entry name" value="Aldehyde oxidase/xanthine dehydrogenase, a/b hammerhead"/>
    <property type="match status" value="1"/>
</dbReference>
<sequence length="754" mass="81735">MSCETPTNGMIGSRLPVRDAQVKVTGQLKYVADMKMPHMLHAKVLFSPVAHARIKSIDTSEAEALPGVRAVVCYKNAPDIPFNCCGENIDESKNERIFDQVVRYVGDKVAAVAADTVQIAEKALKLIKVEYEELPFYIDPEEAMKEDAYPIHEGGNIAEVVNLNQGDVDAGMKEADLVFEDRYSLPAIHHSAIETHAALASYDANGKLTVWSPSQDAFAVRVNLSRLFGLKMSRVRVVASAIGGGFGGKIDMIVEHVAALLSIKTGRPVRLVYTRREDIPSSHSRHQMIVYLKTGVKKDGTVVAQDFNVVINAGAFAGGTSSVAWAMGGKAFRIMDTPNIRFKATEVYTNCTCGAAMRGFGSPQLFFAQQRQFNKIAKELGMDLTEFLLKNLKGELGMDLRNNTPLGNTYAKACVEKGAEIFNWKKALEEQEASRKENGRYRIGVGMAVAAHGNGVFGVHPDTTGIILRMNEDGTVILSSGCCDMGNGSVSLQGQLVAEVLGIPMTDIEYIQADTDATLWDLGNYSSRGTYVSGAAAVKAANSLKKMLLEEAADVLPEDPDRIVFHDGRAWSLNYPDRSASMADLAHHAHHKNQRDLVVAETFASQAMAVSYGAHFVKTQVDTETGEVKVLDYVAVHDVGTPLNPMSVEGQIEGAIQMGLGYALCESIDRDEKGKVKNGTFRTYHIFTSTEMPPIRIGFVDKPEETGPYGGKSIGECSVVPAPAAIANAVSNAVEGDYHDLPLRKEVVLAGLPQ</sequence>
<organism evidence="4 5">
    <name type="scientific">Pseudoflavonifractor hominis</name>
    <dbReference type="NCBI Taxonomy" id="2763059"/>
    <lineage>
        <taxon>Bacteria</taxon>
        <taxon>Bacillati</taxon>
        <taxon>Bacillota</taxon>
        <taxon>Clostridia</taxon>
        <taxon>Eubacteriales</taxon>
        <taxon>Oscillospiraceae</taxon>
        <taxon>Pseudoflavonifractor</taxon>
    </lineage>
</organism>
<name>A0ABR7HPZ6_9FIRM</name>
<dbReference type="InterPro" id="IPR016208">
    <property type="entry name" value="Ald_Oxase/xanthine_DH-like"/>
</dbReference>
<dbReference type="InterPro" id="IPR000674">
    <property type="entry name" value="Ald_Oxase/Xan_DH_a/b"/>
</dbReference>
<feature type="domain" description="Aldehyde oxidase/xanthine dehydrogenase a/b hammerhead" evidence="3">
    <location>
        <begin position="25"/>
        <end position="135"/>
    </location>
</feature>
<dbReference type="PANTHER" id="PTHR11908:SF132">
    <property type="entry name" value="ALDEHYDE OXIDASE 1-RELATED"/>
    <property type="match status" value="1"/>
</dbReference>
<comment type="caution">
    <text evidence="4">The sequence shown here is derived from an EMBL/GenBank/DDBJ whole genome shotgun (WGS) entry which is preliminary data.</text>
</comment>
<dbReference type="Pfam" id="PF20256">
    <property type="entry name" value="MoCoBD_2"/>
    <property type="match status" value="1"/>
</dbReference>
<gene>
    <name evidence="4" type="ORF">H8S34_01575</name>
</gene>
<evidence type="ECO:0000256" key="2">
    <source>
        <dbReference type="ARBA" id="ARBA00023002"/>
    </source>
</evidence>
<protein>
    <submittedName>
        <fullName evidence="4">Molybdopterin-dependent oxidoreductase</fullName>
    </submittedName>
</protein>
<dbReference type="PANTHER" id="PTHR11908">
    <property type="entry name" value="XANTHINE DEHYDROGENASE"/>
    <property type="match status" value="1"/>
</dbReference>
<accession>A0ABR7HPZ6</accession>
<dbReference type="InterPro" id="IPR046867">
    <property type="entry name" value="AldOxase/xan_DH_MoCoBD2"/>
</dbReference>
<dbReference type="Pfam" id="PF01315">
    <property type="entry name" value="Ald_Xan_dh_C"/>
    <property type="match status" value="1"/>
</dbReference>
<dbReference type="RefSeq" id="WP_186962857.1">
    <property type="nucleotide sequence ID" value="NZ_JACOPR010000001.1"/>
</dbReference>
<evidence type="ECO:0000313" key="4">
    <source>
        <dbReference type="EMBL" id="MBC5729526.1"/>
    </source>
</evidence>
<keyword evidence="2" id="KW-0560">Oxidoreductase</keyword>
<dbReference type="SUPFAM" id="SSF56003">
    <property type="entry name" value="Molybdenum cofactor-binding domain"/>
    <property type="match status" value="1"/>
</dbReference>
<dbReference type="Proteomes" id="UP000660021">
    <property type="component" value="Unassembled WGS sequence"/>
</dbReference>
<evidence type="ECO:0000259" key="3">
    <source>
        <dbReference type="SMART" id="SM01008"/>
    </source>
</evidence>
<dbReference type="Gene3D" id="3.30.365.10">
    <property type="entry name" value="Aldehyde oxidase/xanthine dehydrogenase, molybdopterin binding domain"/>
    <property type="match status" value="4"/>
</dbReference>
<dbReference type="Pfam" id="PF02738">
    <property type="entry name" value="MoCoBD_1"/>
    <property type="match status" value="1"/>
</dbReference>
<reference evidence="4 5" key="1">
    <citation type="submission" date="2020-08" db="EMBL/GenBank/DDBJ databases">
        <title>Genome public.</title>
        <authorList>
            <person name="Liu C."/>
            <person name="Sun Q."/>
        </authorList>
    </citation>
    <scope>NUCLEOTIDE SEQUENCE [LARGE SCALE GENOMIC DNA]</scope>
    <source>
        <strain evidence="4 5">New-38</strain>
    </source>
</reference>
<keyword evidence="1" id="KW-0500">Molybdenum</keyword>
<evidence type="ECO:0000313" key="5">
    <source>
        <dbReference type="Proteomes" id="UP000660021"/>
    </source>
</evidence>
<dbReference type="SUPFAM" id="SSF54665">
    <property type="entry name" value="CO dehydrogenase molybdoprotein N-domain-like"/>
    <property type="match status" value="1"/>
</dbReference>
<dbReference type="InterPro" id="IPR036856">
    <property type="entry name" value="Ald_Oxase/Xan_DH_a/b_sf"/>
</dbReference>
<evidence type="ECO:0000256" key="1">
    <source>
        <dbReference type="ARBA" id="ARBA00022505"/>
    </source>
</evidence>
<keyword evidence="5" id="KW-1185">Reference proteome</keyword>
<dbReference type="InterPro" id="IPR037165">
    <property type="entry name" value="AldOxase/xan_DH_Mopterin-bd_sf"/>
</dbReference>
<dbReference type="EMBL" id="JACOPR010000001">
    <property type="protein sequence ID" value="MBC5729526.1"/>
    <property type="molecule type" value="Genomic_DNA"/>
</dbReference>
<dbReference type="SMART" id="SM01008">
    <property type="entry name" value="Ald_Xan_dh_C"/>
    <property type="match status" value="1"/>
</dbReference>
<proteinExistence type="predicted"/>